<evidence type="ECO:0000256" key="3">
    <source>
        <dbReference type="ARBA" id="ARBA00022801"/>
    </source>
</evidence>
<keyword evidence="4 6" id="KW-0862">Zinc</keyword>
<feature type="domain" description="Peptidase M48" evidence="8">
    <location>
        <begin position="61"/>
        <end position="241"/>
    </location>
</feature>
<reference evidence="10" key="1">
    <citation type="journal article" date="2019" name="Int. J. Syst. Evol. Microbiol.">
        <title>The Global Catalogue of Microorganisms (GCM) 10K type strain sequencing project: providing services to taxonomists for standard genome sequencing and annotation.</title>
        <authorList>
            <consortium name="The Broad Institute Genomics Platform"/>
            <consortium name="The Broad Institute Genome Sequencing Center for Infectious Disease"/>
            <person name="Wu L."/>
            <person name="Ma J."/>
        </authorList>
    </citation>
    <scope>NUCLEOTIDE SEQUENCE [LARGE SCALE GENOMIC DNA]</scope>
    <source>
        <strain evidence="10">JCM 17304</strain>
    </source>
</reference>
<evidence type="ECO:0000313" key="9">
    <source>
        <dbReference type="EMBL" id="GAA4097694.1"/>
    </source>
</evidence>
<evidence type="ECO:0000256" key="6">
    <source>
        <dbReference type="RuleBase" id="RU003983"/>
    </source>
</evidence>
<comment type="similarity">
    <text evidence="6">Belongs to the peptidase M48 family.</text>
</comment>
<dbReference type="PROSITE" id="PS51257">
    <property type="entry name" value="PROKAR_LIPOPROTEIN"/>
    <property type="match status" value="1"/>
</dbReference>
<comment type="caution">
    <text evidence="9">The sequence shown here is derived from an EMBL/GenBank/DDBJ whole genome shotgun (WGS) entry which is preliminary data.</text>
</comment>
<keyword evidence="2" id="KW-0479">Metal-binding</keyword>
<keyword evidence="3 6" id="KW-0378">Hydrolase</keyword>
<feature type="chain" id="PRO_5046694836" evidence="7">
    <location>
        <begin position="21"/>
        <end position="264"/>
    </location>
</feature>
<dbReference type="CDD" id="cd07331">
    <property type="entry name" value="M48C_Oma1_like"/>
    <property type="match status" value="1"/>
</dbReference>
<dbReference type="InterPro" id="IPR001915">
    <property type="entry name" value="Peptidase_M48"/>
</dbReference>
<dbReference type="InterPro" id="IPR051156">
    <property type="entry name" value="Mito/Outer_Membr_Metalloprot"/>
</dbReference>
<sequence length="264" mass="27898">MKMFKSVLAVVISLGLVACAESPTGRRQVLLFSDGEMSQMGGVAFDDMKKKMTINKDGATNRYVSCIADAITASLPTEWRGSWEVVVFEEASANAFALPGKKIGVHTGIFAVAKTTDQLATVIGHEVGHVLAHHSAERMSVQSVAGTGTQLIGVLLGEGAGKETVMGLLGLGTQFGVVLPYGRAQESEADLVGLDLMAKSGFNPEASISLWQNMSAVGGGQPPEFMSTHPSHASRIKDLQKQLATATPLYQRAQANGIKPVCKR</sequence>
<evidence type="ECO:0000256" key="5">
    <source>
        <dbReference type="ARBA" id="ARBA00023049"/>
    </source>
</evidence>
<evidence type="ECO:0000256" key="7">
    <source>
        <dbReference type="SAM" id="SignalP"/>
    </source>
</evidence>
<dbReference type="Gene3D" id="3.30.2010.10">
    <property type="entry name" value="Metalloproteases ('zincins'), catalytic domain"/>
    <property type="match status" value="1"/>
</dbReference>
<dbReference type="EMBL" id="BAABDM010000004">
    <property type="protein sequence ID" value="GAA4097694.1"/>
    <property type="molecule type" value="Genomic_DNA"/>
</dbReference>
<dbReference type="PANTHER" id="PTHR22726">
    <property type="entry name" value="METALLOENDOPEPTIDASE OMA1"/>
    <property type="match status" value="1"/>
</dbReference>
<keyword evidence="5 6" id="KW-0482">Metalloprotease</keyword>
<evidence type="ECO:0000259" key="8">
    <source>
        <dbReference type="Pfam" id="PF01435"/>
    </source>
</evidence>
<evidence type="ECO:0000256" key="2">
    <source>
        <dbReference type="ARBA" id="ARBA00022723"/>
    </source>
</evidence>
<name>A0ABP7WVY6_9GAMM</name>
<evidence type="ECO:0000256" key="1">
    <source>
        <dbReference type="ARBA" id="ARBA00022670"/>
    </source>
</evidence>
<proteinExistence type="inferred from homology"/>
<keyword evidence="7" id="KW-0732">Signal</keyword>
<organism evidence="9 10">
    <name type="scientific">Zhongshania borealis</name>
    <dbReference type="NCBI Taxonomy" id="889488"/>
    <lineage>
        <taxon>Bacteria</taxon>
        <taxon>Pseudomonadati</taxon>
        <taxon>Pseudomonadota</taxon>
        <taxon>Gammaproteobacteria</taxon>
        <taxon>Cellvibrionales</taxon>
        <taxon>Spongiibacteraceae</taxon>
        <taxon>Zhongshania</taxon>
    </lineage>
</organism>
<dbReference type="Pfam" id="PF01435">
    <property type="entry name" value="Peptidase_M48"/>
    <property type="match status" value="1"/>
</dbReference>
<dbReference type="PANTHER" id="PTHR22726:SF24">
    <property type="entry name" value="M48 FAMILY METALLOPEPTIDASE"/>
    <property type="match status" value="1"/>
</dbReference>
<accession>A0ABP7WVY6</accession>
<keyword evidence="1 6" id="KW-0645">Protease</keyword>
<evidence type="ECO:0000313" key="10">
    <source>
        <dbReference type="Proteomes" id="UP001500392"/>
    </source>
</evidence>
<evidence type="ECO:0000256" key="4">
    <source>
        <dbReference type="ARBA" id="ARBA00022833"/>
    </source>
</evidence>
<feature type="signal peptide" evidence="7">
    <location>
        <begin position="1"/>
        <end position="20"/>
    </location>
</feature>
<comment type="cofactor">
    <cofactor evidence="6">
        <name>Zn(2+)</name>
        <dbReference type="ChEBI" id="CHEBI:29105"/>
    </cofactor>
    <text evidence="6">Binds 1 zinc ion per subunit.</text>
</comment>
<dbReference type="Proteomes" id="UP001500392">
    <property type="component" value="Unassembled WGS sequence"/>
</dbReference>
<protein>
    <submittedName>
        <fullName evidence="9">M48 family metallopeptidase</fullName>
    </submittedName>
</protein>
<dbReference type="RefSeq" id="WP_344936049.1">
    <property type="nucleotide sequence ID" value="NZ_BAABDM010000004.1"/>
</dbReference>
<keyword evidence="10" id="KW-1185">Reference proteome</keyword>
<gene>
    <name evidence="9" type="ORF">GCM10022414_23050</name>
</gene>